<keyword evidence="4 6" id="KW-1133">Transmembrane helix</keyword>
<feature type="transmembrane region" description="Helical" evidence="6">
    <location>
        <begin position="21"/>
        <end position="40"/>
    </location>
</feature>
<keyword evidence="5 6" id="KW-0472">Membrane</keyword>
<evidence type="ECO:0000256" key="4">
    <source>
        <dbReference type="ARBA" id="ARBA00022989"/>
    </source>
</evidence>
<dbReference type="PIRSF" id="PIRSF006060">
    <property type="entry name" value="AA_transporter"/>
    <property type="match status" value="1"/>
</dbReference>
<protein>
    <submittedName>
        <fullName evidence="7">APC family permease</fullName>
    </submittedName>
</protein>
<dbReference type="RefSeq" id="WP_289447015.1">
    <property type="nucleotide sequence ID" value="NZ_JAUCGR010000002.1"/>
</dbReference>
<comment type="subcellular location">
    <subcellularLocation>
        <location evidence="1">Cell membrane</location>
        <topology evidence="1">Multi-pass membrane protein</topology>
    </subcellularLocation>
</comment>
<evidence type="ECO:0000313" key="7">
    <source>
        <dbReference type="EMBL" id="MDM7831634.1"/>
    </source>
</evidence>
<sequence>MTSATATDEQPTRLARTVTGPLLFLFILGDVLGAGVYALVGELSAEAGGMIWVPLVVALGMALLTAASYAELVTKYPRAGGSAVYAQRAFGRPVVSFLVGFCMLAAGVTSAAGLALAFSGDYLGEFLDVPAVPTALVFLLLVAALNARGIKESLRANVGMTAIELSGLLLVVVLGAVVLGRGDGDLTRLTQLPEGTALATATLGGALIAFYSFVGFETSANLAEEVRDVRRVYPRALFGALLTAGVVYLLIGLVAPAVVALPELQSSSGPLLEVVDAAGGVPLKLFAFVALVAVANGALLTMIMASRLAYGMAEEGLLPGVFARVLPNRRTPVVAIVVTTVVAMVLTTTGSLVDLASTVVLLLLFVFLSTNVAVLVLRRDRVEHSHFKAWTWVPVLAAATCVGLLTQQELKHWLLAGALLAVGLLLYLLARRSTRTAHPVDA</sequence>
<organism evidence="7 8">
    <name type="scientific">Cellulomonas edaphi</name>
    <dbReference type="NCBI Taxonomy" id="3053468"/>
    <lineage>
        <taxon>Bacteria</taxon>
        <taxon>Bacillati</taxon>
        <taxon>Actinomycetota</taxon>
        <taxon>Actinomycetes</taxon>
        <taxon>Micrococcales</taxon>
        <taxon>Cellulomonadaceae</taxon>
        <taxon>Cellulomonas</taxon>
    </lineage>
</organism>
<feature type="transmembrane region" description="Helical" evidence="6">
    <location>
        <begin position="412"/>
        <end position="430"/>
    </location>
</feature>
<feature type="transmembrane region" description="Helical" evidence="6">
    <location>
        <begin position="94"/>
        <end position="118"/>
    </location>
</feature>
<keyword evidence="8" id="KW-1185">Reference proteome</keyword>
<feature type="transmembrane region" description="Helical" evidence="6">
    <location>
        <begin position="198"/>
        <end position="216"/>
    </location>
</feature>
<reference evidence="7 8" key="1">
    <citation type="submission" date="2023-06" db="EMBL/GenBank/DDBJ databases">
        <title>Cellulomonas sp. MW9 Whole genome sequence.</title>
        <authorList>
            <person name="Park S."/>
        </authorList>
    </citation>
    <scope>NUCLEOTIDE SEQUENCE [LARGE SCALE GENOMIC DNA]</scope>
    <source>
        <strain evidence="7 8">MW9</strain>
    </source>
</reference>
<dbReference type="Gene3D" id="1.20.1740.10">
    <property type="entry name" value="Amino acid/polyamine transporter I"/>
    <property type="match status" value="1"/>
</dbReference>
<feature type="transmembrane region" description="Helical" evidence="6">
    <location>
        <begin position="52"/>
        <end position="73"/>
    </location>
</feature>
<feature type="transmembrane region" description="Helical" evidence="6">
    <location>
        <begin position="359"/>
        <end position="377"/>
    </location>
</feature>
<feature type="transmembrane region" description="Helical" evidence="6">
    <location>
        <begin position="333"/>
        <end position="353"/>
    </location>
</feature>
<feature type="transmembrane region" description="Helical" evidence="6">
    <location>
        <begin position="159"/>
        <end position="178"/>
    </location>
</feature>
<evidence type="ECO:0000256" key="5">
    <source>
        <dbReference type="ARBA" id="ARBA00023136"/>
    </source>
</evidence>
<dbReference type="EMBL" id="JAUCGR010000002">
    <property type="protein sequence ID" value="MDM7831634.1"/>
    <property type="molecule type" value="Genomic_DNA"/>
</dbReference>
<accession>A0ABT7S9M0</accession>
<keyword evidence="3 6" id="KW-0812">Transmembrane</keyword>
<evidence type="ECO:0000313" key="8">
    <source>
        <dbReference type="Proteomes" id="UP001321453"/>
    </source>
</evidence>
<proteinExistence type="predicted"/>
<dbReference type="Pfam" id="PF13520">
    <property type="entry name" value="AA_permease_2"/>
    <property type="match status" value="1"/>
</dbReference>
<evidence type="ECO:0000256" key="2">
    <source>
        <dbReference type="ARBA" id="ARBA00022475"/>
    </source>
</evidence>
<gene>
    <name evidence="7" type="ORF">QRT05_09845</name>
</gene>
<evidence type="ECO:0000256" key="3">
    <source>
        <dbReference type="ARBA" id="ARBA00022692"/>
    </source>
</evidence>
<feature type="transmembrane region" description="Helical" evidence="6">
    <location>
        <begin position="237"/>
        <end position="261"/>
    </location>
</feature>
<name>A0ABT7S9M0_9CELL</name>
<keyword evidence="2" id="KW-1003">Cell membrane</keyword>
<dbReference type="InterPro" id="IPR002293">
    <property type="entry name" value="AA/rel_permease1"/>
</dbReference>
<evidence type="ECO:0000256" key="6">
    <source>
        <dbReference type="SAM" id="Phobius"/>
    </source>
</evidence>
<evidence type="ECO:0000256" key="1">
    <source>
        <dbReference type="ARBA" id="ARBA00004651"/>
    </source>
</evidence>
<dbReference type="PANTHER" id="PTHR42770">
    <property type="entry name" value="AMINO ACID TRANSPORTER-RELATED"/>
    <property type="match status" value="1"/>
</dbReference>
<feature type="transmembrane region" description="Helical" evidence="6">
    <location>
        <begin position="281"/>
        <end position="303"/>
    </location>
</feature>
<dbReference type="Proteomes" id="UP001321453">
    <property type="component" value="Unassembled WGS sequence"/>
</dbReference>
<feature type="transmembrane region" description="Helical" evidence="6">
    <location>
        <begin position="130"/>
        <end position="147"/>
    </location>
</feature>
<comment type="caution">
    <text evidence="7">The sequence shown here is derived from an EMBL/GenBank/DDBJ whole genome shotgun (WGS) entry which is preliminary data.</text>
</comment>
<feature type="transmembrane region" description="Helical" evidence="6">
    <location>
        <begin position="389"/>
        <end position="406"/>
    </location>
</feature>
<dbReference type="InterPro" id="IPR050367">
    <property type="entry name" value="APC_superfamily"/>
</dbReference>
<dbReference type="PANTHER" id="PTHR42770:SF7">
    <property type="entry name" value="MEMBRANE PROTEIN"/>
    <property type="match status" value="1"/>
</dbReference>